<evidence type="ECO:0000256" key="2">
    <source>
        <dbReference type="PROSITE-ProRule" id="PRU00176"/>
    </source>
</evidence>
<evidence type="ECO:0000313" key="4">
    <source>
        <dbReference type="EMBL" id="UVC50120.1"/>
    </source>
</evidence>
<dbReference type="InterPro" id="IPR000504">
    <property type="entry name" value="RRM_dom"/>
</dbReference>
<dbReference type="PANTHER" id="PTHR15481">
    <property type="entry name" value="RIBONUCLEIC ACID BINDING PROTEIN S1"/>
    <property type="match status" value="1"/>
</dbReference>
<evidence type="ECO:0000259" key="3">
    <source>
        <dbReference type="PROSITE" id="PS50102"/>
    </source>
</evidence>
<dbReference type="GO" id="GO:0061574">
    <property type="term" value="C:ASAP complex"/>
    <property type="evidence" value="ECO:0007669"/>
    <property type="project" value="TreeGrafter"/>
</dbReference>
<evidence type="ECO:0000313" key="5">
    <source>
        <dbReference type="Proteomes" id="UP000244811"/>
    </source>
</evidence>
<dbReference type="GO" id="GO:0000398">
    <property type="term" value="P:mRNA splicing, via spliceosome"/>
    <property type="evidence" value="ECO:0007669"/>
    <property type="project" value="TreeGrafter"/>
</dbReference>
<dbReference type="GO" id="GO:0005737">
    <property type="term" value="C:cytoplasm"/>
    <property type="evidence" value="ECO:0007669"/>
    <property type="project" value="TreeGrafter"/>
</dbReference>
<gene>
    <name evidence="4" type="ORF">MACK_003989</name>
</gene>
<dbReference type="Proteomes" id="UP000244811">
    <property type="component" value="Chromosome 4"/>
</dbReference>
<dbReference type="SMART" id="SM00360">
    <property type="entry name" value="RRM"/>
    <property type="match status" value="1"/>
</dbReference>
<evidence type="ECO:0000256" key="1">
    <source>
        <dbReference type="ARBA" id="ARBA00022884"/>
    </source>
</evidence>
<dbReference type="Gene3D" id="3.30.70.330">
    <property type="match status" value="1"/>
</dbReference>
<dbReference type="PANTHER" id="PTHR15481:SF0">
    <property type="entry name" value="LD23870P-RELATED"/>
    <property type="match status" value="1"/>
</dbReference>
<feature type="domain" description="RRM" evidence="3">
    <location>
        <begin position="10"/>
        <end position="87"/>
    </location>
</feature>
<dbReference type="GO" id="GO:0005654">
    <property type="term" value="C:nucleoplasm"/>
    <property type="evidence" value="ECO:0007669"/>
    <property type="project" value="TreeGrafter"/>
</dbReference>
<keyword evidence="1 2" id="KW-0694">RNA-binding</keyword>
<sequence>MEESYSNDNTKVYVYPLTNNISEDHVKEIFGHFGKVVNVEFHSYEKEDSKKYGVVDFEANDEAKNSIAHMNEGEIDGLKVKVGFRSP</sequence>
<dbReference type="SUPFAM" id="SSF54928">
    <property type="entry name" value="RNA-binding domain, RBD"/>
    <property type="match status" value="1"/>
</dbReference>
<reference evidence="4" key="1">
    <citation type="submission" date="2022-07" db="EMBL/GenBank/DDBJ databases">
        <title>Evaluation of T. orientalis genome assembly methods using nanopore sequencing and analysis of variation between genomes.</title>
        <authorList>
            <person name="Yam J."/>
            <person name="Micallef M.L."/>
            <person name="Liu M."/>
            <person name="Djordjevic S.P."/>
            <person name="Bogema D.R."/>
            <person name="Jenkins C."/>
        </authorList>
    </citation>
    <scope>NUCLEOTIDE SEQUENCE</scope>
    <source>
        <strain evidence="4">Goon Nure</strain>
    </source>
</reference>
<dbReference type="Pfam" id="PF00076">
    <property type="entry name" value="RRM_1"/>
    <property type="match status" value="1"/>
</dbReference>
<accession>A0A976SJX3</accession>
<dbReference type="PROSITE" id="PS50102">
    <property type="entry name" value="RRM"/>
    <property type="match status" value="1"/>
</dbReference>
<proteinExistence type="predicted"/>
<protein>
    <recommendedName>
        <fullName evidence="3">RRM domain-containing protein</fullName>
    </recommendedName>
</protein>
<dbReference type="AlphaFoldDB" id="A0A976SJX3"/>
<dbReference type="GO" id="GO:0003723">
    <property type="term" value="F:RNA binding"/>
    <property type="evidence" value="ECO:0007669"/>
    <property type="project" value="UniProtKB-UniRule"/>
</dbReference>
<organism evidence="4 5">
    <name type="scientific">Theileria orientalis</name>
    <dbReference type="NCBI Taxonomy" id="68886"/>
    <lineage>
        <taxon>Eukaryota</taxon>
        <taxon>Sar</taxon>
        <taxon>Alveolata</taxon>
        <taxon>Apicomplexa</taxon>
        <taxon>Aconoidasida</taxon>
        <taxon>Piroplasmida</taxon>
        <taxon>Theileriidae</taxon>
        <taxon>Theileria</taxon>
    </lineage>
</organism>
<dbReference type="InterPro" id="IPR035979">
    <property type="entry name" value="RBD_domain_sf"/>
</dbReference>
<dbReference type="EMBL" id="CP056072">
    <property type="protein sequence ID" value="UVC50120.1"/>
    <property type="molecule type" value="Genomic_DNA"/>
</dbReference>
<name>A0A976SJX3_THEOR</name>
<dbReference type="InterPro" id="IPR012677">
    <property type="entry name" value="Nucleotide-bd_a/b_plait_sf"/>
</dbReference>